<dbReference type="PANTHER" id="PTHR42881">
    <property type="entry name" value="PROLYL ENDOPEPTIDASE"/>
    <property type="match status" value="1"/>
</dbReference>
<dbReference type="GO" id="GO:0004252">
    <property type="term" value="F:serine-type endopeptidase activity"/>
    <property type="evidence" value="ECO:0007669"/>
    <property type="project" value="UniProtKB-EC"/>
</dbReference>
<protein>
    <recommendedName>
        <fullName evidence="3">prolyl oligopeptidase</fullName>
        <ecNumber evidence="3">3.4.21.26</ecNumber>
    </recommendedName>
</protein>
<dbReference type="InterPro" id="IPR051167">
    <property type="entry name" value="Prolyl_oligopep/macrocyclase"/>
</dbReference>
<dbReference type="AlphaFoldDB" id="A0A840B442"/>
<evidence type="ECO:0000259" key="8">
    <source>
        <dbReference type="Pfam" id="PF00326"/>
    </source>
</evidence>
<evidence type="ECO:0000256" key="1">
    <source>
        <dbReference type="ARBA" id="ARBA00001070"/>
    </source>
</evidence>
<keyword evidence="5 10" id="KW-0378">Hydrolase</keyword>
<keyword evidence="11" id="KW-1185">Reference proteome</keyword>
<dbReference type="InterPro" id="IPR002471">
    <property type="entry name" value="Pept_S9_AS"/>
</dbReference>
<dbReference type="SUPFAM" id="SSF53474">
    <property type="entry name" value="alpha/beta-Hydrolases"/>
    <property type="match status" value="1"/>
</dbReference>
<dbReference type="InterPro" id="IPR002470">
    <property type="entry name" value="Peptidase_S9A"/>
</dbReference>
<accession>A0A840B442</accession>
<evidence type="ECO:0000256" key="7">
    <source>
        <dbReference type="SAM" id="SignalP"/>
    </source>
</evidence>
<dbReference type="Gene3D" id="2.130.10.120">
    <property type="entry name" value="Prolyl oligopeptidase, N-terminal domain"/>
    <property type="match status" value="1"/>
</dbReference>
<keyword evidence="4" id="KW-0645">Protease</keyword>
<dbReference type="EMBL" id="JACIEA010000002">
    <property type="protein sequence ID" value="MBB3943650.1"/>
    <property type="molecule type" value="Genomic_DNA"/>
</dbReference>
<evidence type="ECO:0000313" key="11">
    <source>
        <dbReference type="Proteomes" id="UP000581447"/>
    </source>
</evidence>
<dbReference type="InterPro" id="IPR001375">
    <property type="entry name" value="Peptidase_S9_cat"/>
</dbReference>
<evidence type="ECO:0000256" key="4">
    <source>
        <dbReference type="ARBA" id="ARBA00022670"/>
    </source>
</evidence>
<sequence length="718" mass="78736">MRSVFLVGAAFMMAPIPSVAMAANSATADVAVKLTYPQTKTVNVVDEQFGVKVADPYRWLEDDVRVNPEVAEWVKAQNAVTDAYLETLPGKKILAERMKKLFDYERFGLPEKAGGYYFFTKNDGLQNQSVLYVRKGLTGADRILIDPNLWAKDGATALDSWVPSKNGKLLAYSVQDGGSDWRTIKVIDTVTGKVLADEINWAKFTNISWVGNDGFLYSRFAEPKEGAAFQQLNYNQTIYYHKIGTPQSEDKAIYATPDKPEYGHSAQVTHDGKWAVITTSSGTDEKYELHVMPLGKKPTWKPQPLVTGLEHDWGLIEGMGNTLWFTTNKDAAKLKVVTVDLGAKTPVFTDVIAERAETLSRAQIVGDRLILSYIKDAKSMALMTDLAGQPVQEIKLSAIGTASGFSGTPGDPETFYGFSSFNQPGAVYRFDSKTGASAPFAQPKLSFNPADFTVEQAFYPSKDGTKIPMFVVHKKDIDLTKGAPTLLYSYGGFNISQTPTYSATRMAWLQSGGVFALANIRGGGEYGKPWHDAGRLMNKQNVFDDFAAAAEYLISSGVSAKGKIAIEGRSNGGLLIGAVVNQRPDLFAAGHAAVGVMDMVRFDRFTAGRYWVDDYGYPSKEADFKMQMTYSPYHNIKSGIEYPAVIVSTADTDDRVVPGHSFKYISALQAAETGNKPKIIRIESRAGHGSGKPTDKVIDEYSDIYAFLAKWTGLTLTE</sequence>
<feature type="signal peptide" evidence="7">
    <location>
        <begin position="1"/>
        <end position="22"/>
    </location>
</feature>
<dbReference type="GO" id="GO:0006508">
    <property type="term" value="P:proteolysis"/>
    <property type="evidence" value="ECO:0007669"/>
    <property type="project" value="UniProtKB-KW"/>
</dbReference>
<evidence type="ECO:0000313" key="10">
    <source>
        <dbReference type="EMBL" id="MBB3943650.1"/>
    </source>
</evidence>
<gene>
    <name evidence="10" type="ORF">GGR91_001908</name>
</gene>
<evidence type="ECO:0000259" key="9">
    <source>
        <dbReference type="Pfam" id="PF02897"/>
    </source>
</evidence>
<dbReference type="RefSeq" id="WP_407698406.1">
    <property type="nucleotide sequence ID" value="NZ_BAABBG010000005.1"/>
</dbReference>
<evidence type="ECO:0000256" key="2">
    <source>
        <dbReference type="ARBA" id="ARBA00005228"/>
    </source>
</evidence>
<comment type="caution">
    <text evidence="10">The sequence shown here is derived from an EMBL/GenBank/DDBJ whole genome shotgun (WGS) entry which is preliminary data.</text>
</comment>
<dbReference type="SUPFAM" id="SSF50993">
    <property type="entry name" value="Peptidase/esterase 'gauge' domain"/>
    <property type="match status" value="1"/>
</dbReference>
<name>A0A840B442_9SPHN</name>
<reference evidence="10 11" key="1">
    <citation type="submission" date="2020-08" db="EMBL/GenBank/DDBJ databases">
        <title>Genomic Encyclopedia of Type Strains, Phase IV (KMG-IV): sequencing the most valuable type-strain genomes for metagenomic binning, comparative biology and taxonomic classification.</title>
        <authorList>
            <person name="Goeker M."/>
        </authorList>
    </citation>
    <scope>NUCLEOTIDE SEQUENCE [LARGE SCALE GENOMIC DNA]</scope>
    <source>
        <strain evidence="10 11">DSM 29050</strain>
    </source>
</reference>
<dbReference type="GO" id="GO:0070012">
    <property type="term" value="F:oligopeptidase activity"/>
    <property type="evidence" value="ECO:0007669"/>
    <property type="project" value="TreeGrafter"/>
</dbReference>
<evidence type="ECO:0000256" key="6">
    <source>
        <dbReference type="ARBA" id="ARBA00022825"/>
    </source>
</evidence>
<dbReference type="InterPro" id="IPR023302">
    <property type="entry name" value="Pept_S9A_N"/>
</dbReference>
<comment type="catalytic activity">
    <reaction evidence="1">
        <text>Hydrolysis of Pro-|-Xaa &gt;&gt; Ala-|-Xaa in oligopeptides.</text>
        <dbReference type="EC" id="3.4.21.26"/>
    </reaction>
</comment>
<dbReference type="Gene3D" id="3.40.50.1820">
    <property type="entry name" value="alpha/beta hydrolase"/>
    <property type="match status" value="1"/>
</dbReference>
<dbReference type="PROSITE" id="PS00708">
    <property type="entry name" value="PRO_ENDOPEP_SER"/>
    <property type="match status" value="1"/>
</dbReference>
<dbReference type="PRINTS" id="PR00862">
    <property type="entry name" value="PROLIGOPTASE"/>
</dbReference>
<keyword evidence="6" id="KW-0720">Serine protease</keyword>
<dbReference type="EC" id="3.4.21.26" evidence="3"/>
<dbReference type="Pfam" id="PF02897">
    <property type="entry name" value="Peptidase_S9_N"/>
    <property type="match status" value="1"/>
</dbReference>
<dbReference type="FunFam" id="3.40.50.1820:FF:000005">
    <property type="entry name" value="Prolyl endopeptidase"/>
    <property type="match status" value="1"/>
</dbReference>
<evidence type="ECO:0000256" key="3">
    <source>
        <dbReference type="ARBA" id="ARBA00011897"/>
    </source>
</evidence>
<dbReference type="GO" id="GO:0005829">
    <property type="term" value="C:cytosol"/>
    <property type="evidence" value="ECO:0007669"/>
    <property type="project" value="TreeGrafter"/>
</dbReference>
<dbReference type="Proteomes" id="UP000581447">
    <property type="component" value="Unassembled WGS sequence"/>
</dbReference>
<dbReference type="InterPro" id="IPR029058">
    <property type="entry name" value="AB_hydrolase_fold"/>
</dbReference>
<comment type="similarity">
    <text evidence="2">Belongs to the peptidase S9A family.</text>
</comment>
<dbReference type="PANTHER" id="PTHR42881:SF2">
    <property type="entry name" value="PROLYL ENDOPEPTIDASE"/>
    <property type="match status" value="1"/>
</dbReference>
<evidence type="ECO:0000256" key="5">
    <source>
        <dbReference type="ARBA" id="ARBA00022801"/>
    </source>
</evidence>
<dbReference type="Pfam" id="PF00326">
    <property type="entry name" value="Peptidase_S9"/>
    <property type="match status" value="1"/>
</dbReference>
<feature type="domain" description="Peptidase S9 prolyl oligopeptidase catalytic" evidence="8">
    <location>
        <begin position="501"/>
        <end position="713"/>
    </location>
</feature>
<feature type="domain" description="Peptidase S9A N-terminal" evidence="9">
    <location>
        <begin position="38"/>
        <end position="442"/>
    </location>
</feature>
<organism evidence="10 11">
    <name type="scientific">Sphingorhabdus rigui</name>
    <dbReference type="NCBI Taxonomy" id="1282858"/>
    <lineage>
        <taxon>Bacteria</taxon>
        <taxon>Pseudomonadati</taxon>
        <taxon>Pseudomonadota</taxon>
        <taxon>Alphaproteobacteria</taxon>
        <taxon>Sphingomonadales</taxon>
        <taxon>Sphingomonadaceae</taxon>
        <taxon>Sphingorhabdus</taxon>
    </lineage>
</organism>
<keyword evidence="7" id="KW-0732">Signal</keyword>
<proteinExistence type="inferred from homology"/>
<feature type="chain" id="PRO_5032523183" description="prolyl oligopeptidase" evidence="7">
    <location>
        <begin position="23"/>
        <end position="718"/>
    </location>
</feature>